<gene>
    <name evidence="2" type="ORF">TSUD_296610</name>
</gene>
<dbReference type="PANTHER" id="PTHR33116">
    <property type="entry name" value="REVERSE TRANSCRIPTASE ZINC-BINDING DOMAIN-CONTAINING PROTEIN-RELATED-RELATED"/>
    <property type="match status" value="1"/>
</dbReference>
<reference evidence="3" key="1">
    <citation type="journal article" date="2017" name="Front. Plant Sci.">
        <title>Climate Clever Clovers: New Paradigm to Reduce the Environmental Footprint of Ruminants by Breeding Low Methanogenic Forages Utilizing Haplotype Variation.</title>
        <authorList>
            <person name="Kaur P."/>
            <person name="Appels R."/>
            <person name="Bayer P.E."/>
            <person name="Keeble-Gagnere G."/>
            <person name="Wang J."/>
            <person name="Hirakawa H."/>
            <person name="Shirasawa K."/>
            <person name="Vercoe P."/>
            <person name="Stefanova K."/>
            <person name="Durmic Z."/>
            <person name="Nichols P."/>
            <person name="Revell C."/>
            <person name="Isobe S.N."/>
            <person name="Edwards D."/>
            <person name="Erskine W."/>
        </authorList>
    </citation>
    <scope>NUCLEOTIDE SEQUENCE [LARGE SCALE GENOMIC DNA]</scope>
    <source>
        <strain evidence="3">cv. Daliak</strain>
    </source>
</reference>
<name>A0A2Z6LTD9_TRISU</name>
<protein>
    <recommendedName>
        <fullName evidence="4">Reverse transcriptase domain-containing protein</fullName>
    </recommendedName>
</protein>
<evidence type="ECO:0008006" key="4">
    <source>
        <dbReference type="Google" id="ProtNLM"/>
    </source>
</evidence>
<evidence type="ECO:0000313" key="3">
    <source>
        <dbReference type="Proteomes" id="UP000242715"/>
    </source>
</evidence>
<evidence type="ECO:0000256" key="1">
    <source>
        <dbReference type="SAM" id="Phobius"/>
    </source>
</evidence>
<keyword evidence="3" id="KW-1185">Reference proteome</keyword>
<organism evidence="2 3">
    <name type="scientific">Trifolium subterraneum</name>
    <name type="common">Subterranean clover</name>
    <dbReference type="NCBI Taxonomy" id="3900"/>
    <lineage>
        <taxon>Eukaryota</taxon>
        <taxon>Viridiplantae</taxon>
        <taxon>Streptophyta</taxon>
        <taxon>Embryophyta</taxon>
        <taxon>Tracheophyta</taxon>
        <taxon>Spermatophyta</taxon>
        <taxon>Magnoliopsida</taxon>
        <taxon>eudicotyledons</taxon>
        <taxon>Gunneridae</taxon>
        <taxon>Pentapetalae</taxon>
        <taxon>rosids</taxon>
        <taxon>fabids</taxon>
        <taxon>Fabales</taxon>
        <taxon>Fabaceae</taxon>
        <taxon>Papilionoideae</taxon>
        <taxon>50 kb inversion clade</taxon>
        <taxon>NPAAA clade</taxon>
        <taxon>Hologalegina</taxon>
        <taxon>IRL clade</taxon>
        <taxon>Trifolieae</taxon>
        <taxon>Trifolium</taxon>
    </lineage>
</organism>
<keyword evidence="1" id="KW-0812">Transmembrane</keyword>
<sequence length="376" mass="43170">MVMLAVKECRSGVGGLLRRAVDIARFQPFLVGGEGLPVSLLQYADDTLCIGEASVGNLWTLKAVLRGFEMASRVGRTPFKYLGLPVGANPRKLSTWEPMLNVIKGRLGSWGNKYVSLGRRIVLINAVMNAIPIFFLSYMKMPIKVWREVVKLQRVFLWAGLSKQSKICWVKWDDICKPKIEGGLGVRDLRFVNISLLAKWRWKLLSREFDVWKEVVVARYGRDVIGKVVAFGSGEKSGKGDSTTFWKDIWVGNQALCHRFPRLFGISTQQHEVIGNLDSLVARQWHWQLQWRRKFFVWEEDQYRELLDIIAPFFPTEQHDRWLWLGDGVRGFTANYAYMLVVDKLTTSQVCDPLNDMVFKILWKCGAPSKVCAFSW</sequence>
<keyword evidence="1" id="KW-0472">Membrane</keyword>
<accession>A0A2Z6LTD9</accession>
<dbReference type="PANTHER" id="PTHR33116:SF78">
    <property type="entry name" value="OS12G0587133 PROTEIN"/>
    <property type="match status" value="1"/>
</dbReference>
<proteinExistence type="predicted"/>
<dbReference type="OrthoDB" id="2287349at2759"/>
<dbReference type="Proteomes" id="UP000242715">
    <property type="component" value="Unassembled WGS sequence"/>
</dbReference>
<dbReference type="AlphaFoldDB" id="A0A2Z6LTD9"/>
<evidence type="ECO:0000313" key="2">
    <source>
        <dbReference type="EMBL" id="GAU22541.1"/>
    </source>
</evidence>
<keyword evidence="1" id="KW-1133">Transmembrane helix</keyword>
<feature type="transmembrane region" description="Helical" evidence="1">
    <location>
        <begin position="121"/>
        <end position="139"/>
    </location>
</feature>
<dbReference type="EMBL" id="DF973248">
    <property type="protein sequence ID" value="GAU22541.1"/>
    <property type="molecule type" value="Genomic_DNA"/>
</dbReference>